<dbReference type="PROSITE" id="PS50943">
    <property type="entry name" value="HTH_CROC1"/>
    <property type="match status" value="1"/>
</dbReference>
<accession>A0A1E5BDP2</accession>
<protein>
    <submittedName>
        <fullName evidence="2">Transcriptional regulator</fullName>
    </submittedName>
</protein>
<dbReference type="EMBL" id="AJYQ02000105">
    <property type="protein sequence ID" value="OEE33259.1"/>
    <property type="molecule type" value="Genomic_DNA"/>
</dbReference>
<dbReference type="RefSeq" id="WP_017041043.1">
    <property type="nucleotide sequence ID" value="NZ_AJYQ02000105.1"/>
</dbReference>
<dbReference type="InterPro" id="IPR001387">
    <property type="entry name" value="Cro/C1-type_HTH"/>
</dbReference>
<dbReference type="SMART" id="SM00530">
    <property type="entry name" value="HTH_XRE"/>
    <property type="match status" value="1"/>
</dbReference>
<evidence type="ECO:0000313" key="2">
    <source>
        <dbReference type="EMBL" id="OEE33259.1"/>
    </source>
</evidence>
<dbReference type="GO" id="GO:0003677">
    <property type="term" value="F:DNA binding"/>
    <property type="evidence" value="ECO:0007669"/>
    <property type="project" value="InterPro"/>
</dbReference>
<dbReference type="OrthoDB" id="5891495at2"/>
<dbReference type="InterPro" id="IPR010982">
    <property type="entry name" value="Lambda_DNA-bd_dom_sf"/>
</dbReference>
<reference evidence="2 3" key="1">
    <citation type="journal article" date="2012" name="Science">
        <title>Ecological populations of bacteria act as socially cohesive units of antibiotic production and resistance.</title>
        <authorList>
            <person name="Cordero O.X."/>
            <person name="Wildschutte H."/>
            <person name="Kirkup B."/>
            <person name="Proehl S."/>
            <person name="Ngo L."/>
            <person name="Hussain F."/>
            <person name="Le Roux F."/>
            <person name="Mincer T."/>
            <person name="Polz M.F."/>
        </authorList>
    </citation>
    <scope>NUCLEOTIDE SEQUENCE [LARGE SCALE GENOMIC DNA]</scope>
    <source>
        <strain evidence="2 3">ZF-129</strain>
    </source>
</reference>
<dbReference type="Proteomes" id="UP000094741">
    <property type="component" value="Unassembled WGS sequence"/>
</dbReference>
<comment type="caution">
    <text evidence="2">The sequence shown here is derived from an EMBL/GenBank/DDBJ whole genome shotgun (WGS) entry which is preliminary data.</text>
</comment>
<name>A0A1E5BDP2_9VIBR</name>
<feature type="domain" description="HTH cro/C1-type" evidence="1">
    <location>
        <begin position="6"/>
        <end position="68"/>
    </location>
</feature>
<dbReference type="CDD" id="cd00093">
    <property type="entry name" value="HTH_XRE"/>
    <property type="match status" value="1"/>
</dbReference>
<dbReference type="SUPFAM" id="SSF47413">
    <property type="entry name" value="lambda repressor-like DNA-binding domains"/>
    <property type="match status" value="1"/>
</dbReference>
<evidence type="ECO:0000313" key="3">
    <source>
        <dbReference type="Proteomes" id="UP000094741"/>
    </source>
</evidence>
<sequence length="284" mass="32484">MFAETLRLFRTKNGISQTQFVDLVQKSSQNFYSLDVVTLSRWERGVTTPHLKRMNELLELLGINIFDFWCNNSDGNELKALYSKLNTNAYTDENTIFNPDVVLITASNSGVIGSYLHLIDVIFNYENNAILVSMQDNGKTRRSVIEKIINQYSGELMFVLVNGQIIGHLLSSNSRLILDYTGEDIDGNEKVDLIVSCNSTHYSSFIPTLGRFVYKYIQSTDPNKIIKIHVNNVRMFNILYSIGLEYTSVNIKGTIVKVMELSSKEIKKNRAWMSIISKYRMSKK</sequence>
<organism evidence="2 3">
    <name type="scientific">Vibrio genomosp. F10 str. ZF-129</name>
    <dbReference type="NCBI Taxonomy" id="1187848"/>
    <lineage>
        <taxon>Bacteria</taxon>
        <taxon>Pseudomonadati</taxon>
        <taxon>Pseudomonadota</taxon>
        <taxon>Gammaproteobacteria</taxon>
        <taxon>Vibrionales</taxon>
        <taxon>Vibrionaceae</taxon>
        <taxon>Vibrio</taxon>
    </lineage>
</organism>
<dbReference type="STRING" id="1187848.A1QO_09915"/>
<gene>
    <name evidence="2" type="ORF">A1QO_09915</name>
</gene>
<evidence type="ECO:0000259" key="1">
    <source>
        <dbReference type="PROSITE" id="PS50943"/>
    </source>
</evidence>
<proteinExistence type="predicted"/>
<dbReference type="AlphaFoldDB" id="A0A1E5BDP2"/>
<dbReference type="Gene3D" id="1.10.260.40">
    <property type="entry name" value="lambda repressor-like DNA-binding domains"/>
    <property type="match status" value="1"/>
</dbReference>